<dbReference type="EMBL" id="JALKHS010000006">
    <property type="protein sequence ID" value="MCK0530869.1"/>
    <property type="molecule type" value="Genomic_DNA"/>
</dbReference>
<feature type="signal peptide" evidence="13">
    <location>
        <begin position="1"/>
        <end position="28"/>
    </location>
</feature>
<evidence type="ECO:0000256" key="3">
    <source>
        <dbReference type="ARBA" id="ARBA00022452"/>
    </source>
</evidence>
<keyword evidence="2 11" id="KW-0813">Transport</keyword>
<evidence type="ECO:0000256" key="4">
    <source>
        <dbReference type="ARBA" id="ARBA00022496"/>
    </source>
</evidence>
<keyword evidence="9 11" id="KW-0472">Membrane</keyword>
<reference evidence="16 17" key="1">
    <citation type="submission" date="2022-04" db="EMBL/GenBank/DDBJ databases">
        <authorList>
            <person name="Huq M.A."/>
        </authorList>
    </citation>
    <scope>NUCLEOTIDE SEQUENCE [LARGE SCALE GENOMIC DNA]</scope>
    <source>
        <strain evidence="16 17">MAH-33</strain>
    </source>
</reference>
<evidence type="ECO:0000259" key="15">
    <source>
        <dbReference type="Pfam" id="PF07715"/>
    </source>
</evidence>
<evidence type="ECO:0000256" key="12">
    <source>
        <dbReference type="RuleBase" id="RU003357"/>
    </source>
</evidence>
<evidence type="ECO:0000256" key="11">
    <source>
        <dbReference type="PROSITE-ProRule" id="PRU01360"/>
    </source>
</evidence>
<feature type="domain" description="TonB-dependent receptor plug" evidence="15">
    <location>
        <begin position="57"/>
        <end position="169"/>
    </location>
</feature>
<evidence type="ECO:0000256" key="9">
    <source>
        <dbReference type="ARBA" id="ARBA00023136"/>
    </source>
</evidence>
<feature type="domain" description="TonB-dependent receptor-like beta-barrel" evidence="14">
    <location>
        <begin position="324"/>
        <end position="802"/>
    </location>
</feature>
<comment type="similarity">
    <text evidence="11 12">Belongs to the TonB-dependent receptor family.</text>
</comment>
<organism evidence="16 17">
    <name type="scientific">Sphingobium agri</name>
    <dbReference type="NCBI Taxonomy" id="2933566"/>
    <lineage>
        <taxon>Bacteria</taxon>
        <taxon>Pseudomonadati</taxon>
        <taxon>Pseudomonadota</taxon>
        <taxon>Alphaproteobacteria</taxon>
        <taxon>Sphingomonadales</taxon>
        <taxon>Sphingomonadaceae</taxon>
        <taxon>Sphingobium</taxon>
    </lineage>
</organism>
<keyword evidence="7" id="KW-0406">Ion transport</keyword>
<keyword evidence="10 11" id="KW-0998">Cell outer membrane</keyword>
<comment type="caution">
    <text evidence="16">The sequence shown here is derived from an EMBL/GenBank/DDBJ whole genome shotgun (WGS) entry which is preliminary data.</text>
</comment>
<sequence>MMRTVKNSLKLLCGAGVTALWVAGAAHAQAQSSAGSNENLESSPDIVVTAQRRDERAQDVPIAITAFSPERLQQQGITQPQNLQATVPSLVVGNNGNPSREAQSFTIRGQGATFQASPGVVVYLNEVPLPAPISIPQQGGAGNFVDLENVQVLNGPQGTLFGRNTTGGAVLLVPKKPTNDFEGYVQGKFGSYDNKELEGAINIPIVDDKVLLRVAGAYQDRDGYTRDVVWNTDRDNLHWYSGRVGLTLRPTENFENYTMAYGANSRTHGTGTVNTYLNVPGLAATSLVGLPFCVEGPTIPGFSASCDVYRAASAEAAARGPRETAHGTNSFQRTKTWGVTNTSTLNLNEELTLRNIISYQRFKTTYAVDSDGTIFQFDDGDPRSYPAPGVVTLPGDGTPVVYENASPTRLPRDDIKVFTEELQLQGDLFDKQLTFTAGAFYYDQRPAGAQGAGATGFCPALFTGNPLVCGVYDIRYAITNTSKALYAQSTLDLGLVSPALQNLKVTGGVRYTWDRVRGSAALYQVLAPGEFFCFSDNSIATEATGCQFEANLKTKEPTWNIGVDYRFSPELLVYGKISRGYKAGGINANAVFTSTRTFPPEFVTSYEAGFKSDVRLAGMPLRLNGTYYYLTYKGIQRATGDFNPDTFASGARVLSADARIQGVEAEASLRPIPGVEIGGTFSYTDAKYKKYEFVPSSPTQDCTGNVISDPATVNLACIPFQYVSPYIYSFHVSAEQPLGNDLGTLAMFVNYSHTSAQHTAGTSIPGNQPGERLEPFGTLNLSLDWRNVAGSRMDVGFYATNLTNKLYRVSNSNTYNSQLFTATLYGEPRMYGVRLRYSFGR</sequence>
<dbReference type="PROSITE" id="PS52016">
    <property type="entry name" value="TONB_DEPENDENT_REC_3"/>
    <property type="match status" value="1"/>
</dbReference>
<evidence type="ECO:0000313" key="16">
    <source>
        <dbReference type="EMBL" id="MCK0530869.1"/>
    </source>
</evidence>
<keyword evidence="13" id="KW-0732">Signal</keyword>
<proteinExistence type="inferred from homology"/>
<evidence type="ECO:0000313" key="17">
    <source>
        <dbReference type="Proteomes" id="UP001203512"/>
    </source>
</evidence>
<dbReference type="PANTHER" id="PTHR32552">
    <property type="entry name" value="FERRICHROME IRON RECEPTOR-RELATED"/>
    <property type="match status" value="1"/>
</dbReference>
<dbReference type="PANTHER" id="PTHR32552:SF81">
    <property type="entry name" value="TONB-DEPENDENT OUTER MEMBRANE RECEPTOR"/>
    <property type="match status" value="1"/>
</dbReference>
<evidence type="ECO:0000259" key="14">
    <source>
        <dbReference type="Pfam" id="PF00593"/>
    </source>
</evidence>
<keyword evidence="4" id="KW-0410">Iron transport</keyword>
<evidence type="ECO:0000256" key="13">
    <source>
        <dbReference type="SAM" id="SignalP"/>
    </source>
</evidence>
<protein>
    <submittedName>
        <fullName evidence="16">TonB-dependent receptor</fullName>
    </submittedName>
</protein>
<keyword evidence="6" id="KW-0408">Iron</keyword>
<dbReference type="Pfam" id="PF00593">
    <property type="entry name" value="TonB_dep_Rec_b-barrel"/>
    <property type="match status" value="1"/>
</dbReference>
<gene>
    <name evidence="16" type="ORF">MU848_04640</name>
</gene>
<keyword evidence="5 11" id="KW-0812">Transmembrane</keyword>
<evidence type="ECO:0000256" key="1">
    <source>
        <dbReference type="ARBA" id="ARBA00004571"/>
    </source>
</evidence>
<dbReference type="InterPro" id="IPR012910">
    <property type="entry name" value="Plug_dom"/>
</dbReference>
<dbReference type="InterPro" id="IPR039426">
    <property type="entry name" value="TonB-dep_rcpt-like"/>
</dbReference>
<keyword evidence="8 12" id="KW-0798">TonB box</keyword>
<keyword evidence="3 11" id="KW-1134">Transmembrane beta strand</keyword>
<dbReference type="InterPro" id="IPR000531">
    <property type="entry name" value="Beta-barrel_TonB"/>
</dbReference>
<feature type="chain" id="PRO_5045523460" evidence="13">
    <location>
        <begin position="29"/>
        <end position="841"/>
    </location>
</feature>
<dbReference type="Gene3D" id="2.40.170.20">
    <property type="entry name" value="TonB-dependent receptor, beta-barrel domain"/>
    <property type="match status" value="2"/>
</dbReference>
<evidence type="ECO:0000256" key="10">
    <source>
        <dbReference type="ARBA" id="ARBA00023237"/>
    </source>
</evidence>
<dbReference type="InterPro" id="IPR036942">
    <property type="entry name" value="Beta-barrel_TonB_sf"/>
</dbReference>
<dbReference type="Proteomes" id="UP001203512">
    <property type="component" value="Unassembled WGS sequence"/>
</dbReference>
<name>A0ABT0DUY4_9SPHN</name>
<accession>A0ABT0DUY4</accession>
<dbReference type="SUPFAM" id="SSF56935">
    <property type="entry name" value="Porins"/>
    <property type="match status" value="1"/>
</dbReference>
<evidence type="ECO:0000256" key="2">
    <source>
        <dbReference type="ARBA" id="ARBA00022448"/>
    </source>
</evidence>
<evidence type="ECO:0000256" key="6">
    <source>
        <dbReference type="ARBA" id="ARBA00023004"/>
    </source>
</evidence>
<keyword evidence="16" id="KW-0675">Receptor</keyword>
<evidence type="ECO:0000256" key="8">
    <source>
        <dbReference type="ARBA" id="ARBA00023077"/>
    </source>
</evidence>
<evidence type="ECO:0000256" key="5">
    <source>
        <dbReference type="ARBA" id="ARBA00022692"/>
    </source>
</evidence>
<evidence type="ECO:0000256" key="7">
    <source>
        <dbReference type="ARBA" id="ARBA00023065"/>
    </source>
</evidence>
<keyword evidence="17" id="KW-1185">Reference proteome</keyword>
<dbReference type="Pfam" id="PF07715">
    <property type="entry name" value="Plug"/>
    <property type="match status" value="1"/>
</dbReference>
<comment type="subcellular location">
    <subcellularLocation>
        <location evidence="1 11">Cell outer membrane</location>
        <topology evidence="1 11">Multi-pass membrane protein</topology>
    </subcellularLocation>
</comment>